<keyword evidence="4" id="KW-1185">Reference proteome</keyword>
<dbReference type="GO" id="GO:0140359">
    <property type="term" value="F:ABC-type transporter activity"/>
    <property type="evidence" value="ECO:0007669"/>
    <property type="project" value="InterPro"/>
</dbReference>
<accession>A0AA36GX54</accession>
<dbReference type="EMBL" id="CATQJL010000223">
    <property type="protein sequence ID" value="CAJ0599995.1"/>
    <property type="molecule type" value="Genomic_DNA"/>
</dbReference>
<dbReference type="GO" id="GO:0005319">
    <property type="term" value="F:lipid transporter activity"/>
    <property type="evidence" value="ECO:0007669"/>
    <property type="project" value="TreeGrafter"/>
</dbReference>
<evidence type="ECO:0000313" key="4">
    <source>
        <dbReference type="Proteomes" id="UP001176961"/>
    </source>
</evidence>
<gene>
    <name evidence="3" type="ORF">CYNAS_LOCUS11978</name>
</gene>
<reference evidence="3" key="1">
    <citation type="submission" date="2023-07" db="EMBL/GenBank/DDBJ databases">
        <authorList>
            <consortium name="CYATHOMIX"/>
        </authorList>
    </citation>
    <scope>NUCLEOTIDE SEQUENCE</scope>
    <source>
        <strain evidence="3">N/A</strain>
    </source>
</reference>
<dbReference type="InterPro" id="IPR026082">
    <property type="entry name" value="ABCA"/>
</dbReference>
<dbReference type="Gene3D" id="3.40.50.300">
    <property type="entry name" value="P-loop containing nucleotide triphosphate hydrolases"/>
    <property type="match status" value="1"/>
</dbReference>
<evidence type="ECO:0000256" key="2">
    <source>
        <dbReference type="ARBA" id="ARBA00022737"/>
    </source>
</evidence>
<evidence type="ECO:0000256" key="1">
    <source>
        <dbReference type="ARBA" id="ARBA00022448"/>
    </source>
</evidence>
<dbReference type="AlphaFoldDB" id="A0AA36GX54"/>
<sequence>SIRPTRGRIKILDKDIFSYRTLCRTKIGFCPDKIMLYDELTATEHLWFFYFMKRPRAIKLKGKWRTEAEVLIQSLDMDSFRDRLVSQLSPCQKRKL</sequence>
<name>A0AA36GX54_CYLNA</name>
<keyword evidence="2" id="KW-0677">Repeat</keyword>
<organism evidence="3 4">
    <name type="scientific">Cylicocyclus nassatus</name>
    <name type="common">Nematode worm</name>
    <dbReference type="NCBI Taxonomy" id="53992"/>
    <lineage>
        <taxon>Eukaryota</taxon>
        <taxon>Metazoa</taxon>
        <taxon>Ecdysozoa</taxon>
        <taxon>Nematoda</taxon>
        <taxon>Chromadorea</taxon>
        <taxon>Rhabditida</taxon>
        <taxon>Rhabditina</taxon>
        <taxon>Rhabditomorpha</taxon>
        <taxon>Strongyloidea</taxon>
        <taxon>Strongylidae</taxon>
        <taxon>Cylicocyclus</taxon>
    </lineage>
</organism>
<keyword evidence="1" id="KW-0813">Transport</keyword>
<dbReference type="Proteomes" id="UP001176961">
    <property type="component" value="Unassembled WGS sequence"/>
</dbReference>
<evidence type="ECO:0000313" key="3">
    <source>
        <dbReference type="EMBL" id="CAJ0599995.1"/>
    </source>
</evidence>
<dbReference type="PANTHER" id="PTHR19229">
    <property type="entry name" value="ATP-BINDING CASSETTE TRANSPORTER SUBFAMILY A ABCA"/>
    <property type="match status" value="1"/>
</dbReference>
<feature type="non-terminal residue" evidence="3">
    <location>
        <position position="1"/>
    </location>
</feature>
<comment type="caution">
    <text evidence="3">The sequence shown here is derived from an EMBL/GenBank/DDBJ whole genome shotgun (WGS) entry which is preliminary data.</text>
</comment>
<dbReference type="SUPFAM" id="SSF52540">
    <property type="entry name" value="P-loop containing nucleoside triphosphate hydrolases"/>
    <property type="match status" value="1"/>
</dbReference>
<proteinExistence type="predicted"/>
<dbReference type="InterPro" id="IPR027417">
    <property type="entry name" value="P-loop_NTPase"/>
</dbReference>
<dbReference type="GO" id="GO:0016020">
    <property type="term" value="C:membrane"/>
    <property type="evidence" value="ECO:0007669"/>
    <property type="project" value="InterPro"/>
</dbReference>
<feature type="non-terminal residue" evidence="3">
    <location>
        <position position="96"/>
    </location>
</feature>
<dbReference type="PANTHER" id="PTHR19229:SF36">
    <property type="entry name" value="ATP-BINDING CASSETTE SUB-FAMILY A MEMBER 2"/>
    <property type="match status" value="1"/>
</dbReference>
<protein>
    <submittedName>
        <fullName evidence="3">Uncharacterized protein</fullName>
    </submittedName>
</protein>